<evidence type="ECO:0000313" key="3">
    <source>
        <dbReference type="Proteomes" id="UP000009202"/>
    </source>
</evidence>
<dbReference type="Proteomes" id="UP000009202">
    <property type="component" value="Segment"/>
</dbReference>
<gene>
    <name evidence="2" type="ORF">BPSphiX216_0032</name>
</gene>
<feature type="region of interest" description="Disordered" evidence="1">
    <location>
        <begin position="1"/>
        <end position="87"/>
    </location>
</feature>
<proteinExistence type="predicted"/>
<dbReference type="Pfam" id="PF05069">
    <property type="entry name" value="Phage_tail_S"/>
    <property type="match status" value="1"/>
</dbReference>
<evidence type="ECO:0000256" key="1">
    <source>
        <dbReference type="SAM" id="MobiDB-lite"/>
    </source>
</evidence>
<organism evidence="2 3">
    <name type="scientific">Burkholderia phage phiX216</name>
    <dbReference type="NCBI Taxonomy" id="1235712"/>
    <lineage>
        <taxon>Viruses</taxon>
        <taxon>Duplodnaviria</taxon>
        <taxon>Heunggongvirae</taxon>
        <taxon>Uroviricota</taxon>
        <taxon>Caudoviricetes</taxon>
        <taxon>Peduoviridae</taxon>
        <taxon>Tigrvirus</taxon>
        <taxon>Tigrvirus phi52237</taxon>
    </lineage>
</organism>
<sequence>MRDHHSRLHRQPGRRDDRRGRMGARESARPRDESGRAPQRHDVRRRHPVEQRRRPRAQGEAVGKRRGRHRRSRQPHGRAHRRRSRRVALMTDDLQALERWAGGLLAKLSPAARRQLLRELGRDLRRAQQSRVAAQRNPDGSAYEPRKVKAGGKRLREKAGRVKREAMFRKLRTARYLRIDVDSTGLAIGFDERLSRIARVHQEGQKAPVEPGGPLAQYPVRVVLGFSDADRELVRDRLLRELTR</sequence>
<evidence type="ECO:0000313" key="2">
    <source>
        <dbReference type="EMBL" id="AFV51408.1"/>
    </source>
</evidence>
<feature type="compositionally biased region" description="Basic residues" evidence="1">
    <location>
        <begin position="64"/>
        <end position="86"/>
    </location>
</feature>
<name>K4NZQ8_9CAUD</name>
<feature type="compositionally biased region" description="Basic residues" evidence="1">
    <location>
        <begin position="1"/>
        <end position="12"/>
    </location>
</feature>
<accession>K4NZQ8</accession>
<dbReference type="InterPro" id="IPR006522">
    <property type="entry name" value="Phage_virion_morphogenesis"/>
</dbReference>
<feature type="region of interest" description="Disordered" evidence="1">
    <location>
        <begin position="128"/>
        <end position="157"/>
    </location>
</feature>
<dbReference type="EMBL" id="JX681814">
    <property type="protein sequence ID" value="AFV51408.1"/>
    <property type="molecule type" value="Genomic_DNA"/>
</dbReference>
<protein>
    <submittedName>
        <fullName evidence="2">Phage tail completion protein</fullName>
    </submittedName>
</protein>
<dbReference type="NCBIfam" id="TIGR01635">
    <property type="entry name" value="tail_comp_S"/>
    <property type="match status" value="1"/>
</dbReference>
<reference evidence="2 3" key="1">
    <citation type="journal article" date="2012" name="BMC Microbiol.">
        <title>phiX216, a P2-like bacteriophage with broad Burkholderia pseudomallei and B. mallei strain infectivity.</title>
        <authorList>
            <person name="Kvitko B.H."/>
            <person name="Cox C.R."/>
            <person name="Deshazer D."/>
            <person name="Johnson S.L."/>
            <person name="Voorhees K.J."/>
            <person name="Schweizer H.P."/>
        </authorList>
    </citation>
    <scope>NUCLEOTIDE SEQUENCE [LARGE SCALE GENOMIC DNA]</scope>
</reference>
<feature type="compositionally biased region" description="Basic and acidic residues" evidence="1">
    <location>
        <begin position="13"/>
        <end position="41"/>
    </location>
</feature>